<dbReference type="InterPro" id="IPR001805">
    <property type="entry name" value="Adenokinase"/>
</dbReference>
<dbReference type="InterPro" id="IPR029056">
    <property type="entry name" value="Ribokinase-like"/>
</dbReference>
<sequence length="372" mass="41391">MVEKDKPLRESIKNLNAPAIIAFGNPLLDMFVKIKDNDLLKKYNLNVDGEAEFSEDKMQELLADIPQESKQVVYPGGSAQNTMRIIQWLYDETFQNQYCIFSGAIGNDCKGIMLQSLVRSTGVDARYVIHSNLNTGQCIILISEPYRSLVANVGAAAKYTLNDLKACNLSFDRIKIIYIEGFFIPHSFPVIKELVKQAEERDIIIAFNISGTYIFNDFRTAVCEMIGHSNIVFGNSREMEALAQSLNLTYDDVSDIPFLLNSLKRITINVCNTVKKDWLRHGGVFVMTQGASAPAIAVWGKSQSAQVLPIKSKIPIIDTIDTDDALAAGFLAGVLARWKPKRCLEYGCKIASYIGTIYGIKLPDNVPSDLLE</sequence>
<accession>A0A8B9B4E8</accession>
<keyword evidence="5 10" id="KW-0660">Purine salvage</keyword>
<reference evidence="14" key="2">
    <citation type="submission" date="2025-04" db="UniProtKB">
        <authorList>
            <consortium name="RefSeq"/>
        </authorList>
    </citation>
    <scope>IDENTIFICATION</scope>
    <source>
        <strain evidence="14">DH4</strain>
        <tissue evidence="14">Whole body</tissue>
    </source>
</reference>
<evidence type="ECO:0000256" key="5">
    <source>
        <dbReference type="ARBA" id="ARBA00022726"/>
    </source>
</evidence>
<evidence type="ECO:0000256" key="6">
    <source>
        <dbReference type="ARBA" id="ARBA00022741"/>
    </source>
</evidence>
<gene>
    <name evidence="12" type="primary">551856</name>
    <name evidence="14" type="synonym">LOC551856</name>
</gene>
<evidence type="ECO:0000256" key="1">
    <source>
        <dbReference type="ARBA" id="ARBA00004801"/>
    </source>
</evidence>
<keyword evidence="10" id="KW-0460">Magnesium</keyword>
<dbReference type="PANTHER" id="PTHR45769">
    <property type="entry name" value="ADENOSINE KINASE"/>
    <property type="match status" value="1"/>
</dbReference>
<comment type="pathway">
    <text evidence="1 10">Purine metabolism; AMP biosynthesis via salvage pathway; AMP from adenosine: step 1/1.</text>
</comment>
<comment type="cofactor">
    <cofactor evidence="10">
        <name>Mg(2+)</name>
        <dbReference type="ChEBI" id="CHEBI:18420"/>
    </cofactor>
    <text evidence="10">Binds 3 Mg(2+) ions per subunit.</text>
</comment>
<dbReference type="GO" id="GO:0006144">
    <property type="term" value="P:purine nucleobase metabolic process"/>
    <property type="evidence" value="ECO:0007669"/>
    <property type="project" value="TreeGrafter"/>
</dbReference>
<dbReference type="GO" id="GO:0005829">
    <property type="term" value="C:cytosol"/>
    <property type="evidence" value="ECO:0007669"/>
    <property type="project" value="TreeGrafter"/>
</dbReference>
<accession>A0A7M7R8Q8</accession>
<keyword evidence="7 10" id="KW-0418">Kinase</keyword>
<dbReference type="GeneID" id="551856"/>
<evidence type="ECO:0000313" key="12">
    <source>
        <dbReference type="EnsemblMetazoa" id="XP_624244"/>
    </source>
</evidence>
<evidence type="ECO:0000256" key="7">
    <source>
        <dbReference type="ARBA" id="ARBA00022777"/>
    </source>
</evidence>
<comment type="function">
    <text evidence="10">ATP dependent phosphorylation of adenosine and other related nucleoside analogs to monophosphate derivatives.</text>
</comment>
<dbReference type="GO" id="GO:0004001">
    <property type="term" value="F:adenosine kinase activity"/>
    <property type="evidence" value="ECO:0007669"/>
    <property type="project" value="UniProtKB-UniRule"/>
</dbReference>
<dbReference type="GO" id="GO:0006166">
    <property type="term" value="P:purine ribonucleoside salvage"/>
    <property type="evidence" value="ECO:0007669"/>
    <property type="project" value="UniProtKB-KW"/>
</dbReference>
<dbReference type="GO" id="GO:0005524">
    <property type="term" value="F:ATP binding"/>
    <property type="evidence" value="ECO:0007669"/>
    <property type="project" value="UniProtKB-UniRule"/>
</dbReference>
<evidence type="ECO:0000256" key="8">
    <source>
        <dbReference type="ARBA" id="ARBA00022840"/>
    </source>
</evidence>
<proteinExistence type="inferred from homology"/>
<dbReference type="UniPathway" id="UPA00588">
    <property type="reaction ID" value="UER00659"/>
</dbReference>
<dbReference type="RefSeq" id="XP_624244.1">
    <property type="nucleotide sequence ID" value="XM_624241.6"/>
</dbReference>
<dbReference type="OrthoDB" id="432447at2759"/>
<dbReference type="AlphaFoldDB" id="A0A7M7R8Q8"/>
<evidence type="ECO:0000313" key="14">
    <source>
        <dbReference type="RefSeq" id="XP_624244.1"/>
    </source>
</evidence>
<feature type="domain" description="Carbohydrate kinase PfkB" evidence="11">
    <location>
        <begin position="67"/>
        <end position="353"/>
    </location>
</feature>
<keyword evidence="13" id="KW-1185">Reference proteome</keyword>
<reference evidence="12" key="1">
    <citation type="submission" date="2021-01" db="UniProtKB">
        <authorList>
            <consortium name="EnsemblMetazoa"/>
        </authorList>
    </citation>
    <scope>IDENTIFICATION</scope>
    <source>
        <strain evidence="12">DH4</strain>
    </source>
</reference>
<dbReference type="GO" id="GO:0044209">
    <property type="term" value="P:AMP salvage"/>
    <property type="evidence" value="ECO:0007669"/>
    <property type="project" value="UniProtKB-UniRule"/>
</dbReference>
<comment type="catalytic activity">
    <reaction evidence="10">
        <text>adenosine + ATP = AMP + ADP + H(+)</text>
        <dbReference type="Rhea" id="RHEA:20824"/>
        <dbReference type="ChEBI" id="CHEBI:15378"/>
        <dbReference type="ChEBI" id="CHEBI:16335"/>
        <dbReference type="ChEBI" id="CHEBI:30616"/>
        <dbReference type="ChEBI" id="CHEBI:456215"/>
        <dbReference type="ChEBI" id="CHEBI:456216"/>
        <dbReference type="EC" id="2.7.1.20"/>
    </reaction>
</comment>
<evidence type="ECO:0000256" key="3">
    <source>
        <dbReference type="ARBA" id="ARBA00012119"/>
    </source>
</evidence>
<keyword evidence="4 10" id="KW-0808">Transferase</keyword>
<evidence type="ECO:0000313" key="13">
    <source>
        <dbReference type="Proteomes" id="UP000005203"/>
    </source>
</evidence>
<comment type="similarity">
    <text evidence="2 10">Belongs to the carbohydrate kinase PfkB family.</text>
</comment>
<evidence type="ECO:0000256" key="2">
    <source>
        <dbReference type="ARBA" id="ARBA00010688"/>
    </source>
</evidence>
<comment type="subunit">
    <text evidence="10">Monomer.</text>
</comment>
<dbReference type="OMA" id="APRYECV"/>
<dbReference type="PANTHER" id="PTHR45769:SF3">
    <property type="entry name" value="ADENOSINE KINASE"/>
    <property type="match status" value="1"/>
</dbReference>
<keyword evidence="10" id="KW-0539">Nucleus</keyword>
<dbReference type="Proteomes" id="UP000005203">
    <property type="component" value="Linkage group LG6"/>
</dbReference>
<dbReference type="GO" id="GO:0005634">
    <property type="term" value="C:nucleus"/>
    <property type="evidence" value="ECO:0007669"/>
    <property type="project" value="UniProtKB-SubCell"/>
</dbReference>
<dbReference type="SUPFAM" id="SSF53613">
    <property type="entry name" value="Ribokinase-like"/>
    <property type="match status" value="1"/>
</dbReference>
<dbReference type="Gene3D" id="3.30.1110.10">
    <property type="match status" value="1"/>
</dbReference>
<evidence type="ECO:0000256" key="10">
    <source>
        <dbReference type="RuleBase" id="RU368116"/>
    </source>
</evidence>
<dbReference type="InterPro" id="IPR011611">
    <property type="entry name" value="PfkB_dom"/>
</dbReference>
<dbReference type="EC" id="2.7.1.20" evidence="3 10"/>
<evidence type="ECO:0000256" key="4">
    <source>
        <dbReference type="ARBA" id="ARBA00022679"/>
    </source>
</evidence>
<evidence type="ECO:0000259" key="11">
    <source>
        <dbReference type="Pfam" id="PF00294"/>
    </source>
</evidence>
<name>A0A7M7R8Q8_APIME</name>
<dbReference type="Pfam" id="PF00294">
    <property type="entry name" value="PfkB"/>
    <property type="match status" value="1"/>
</dbReference>
<comment type="subcellular location">
    <subcellularLocation>
        <location evidence="10">Nucleus</location>
    </subcellularLocation>
</comment>
<evidence type="ECO:0000256" key="9">
    <source>
        <dbReference type="PIRSR" id="PIRSR601805-1"/>
    </source>
</evidence>
<dbReference type="EnsemblMetazoa" id="XM_624241">
    <property type="protein sequence ID" value="XP_624244"/>
    <property type="gene ID" value="LOC551856"/>
</dbReference>
<organism evidence="12">
    <name type="scientific">Apis mellifera</name>
    <name type="common">Honeybee</name>
    <dbReference type="NCBI Taxonomy" id="7460"/>
    <lineage>
        <taxon>Eukaryota</taxon>
        <taxon>Metazoa</taxon>
        <taxon>Ecdysozoa</taxon>
        <taxon>Arthropoda</taxon>
        <taxon>Hexapoda</taxon>
        <taxon>Insecta</taxon>
        <taxon>Pterygota</taxon>
        <taxon>Neoptera</taxon>
        <taxon>Endopterygota</taxon>
        <taxon>Hymenoptera</taxon>
        <taxon>Apocrita</taxon>
        <taxon>Aculeata</taxon>
        <taxon>Apoidea</taxon>
        <taxon>Anthophila</taxon>
        <taxon>Apidae</taxon>
        <taxon>Apis</taxon>
    </lineage>
</organism>
<dbReference type="KEGG" id="ame:551856"/>
<dbReference type="Gene3D" id="3.40.1190.20">
    <property type="match status" value="1"/>
</dbReference>
<dbReference type="CDD" id="cd01168">
    <property type="entry name" value="adenosine_kinase"/>
    <property type="match status" value="1"/>
</dbReference>
<keyword evidence="6 10" id="KW-0547">Nucleotide-binding</keyword>
<protein>
    <recommendedName>
        <fullName evidence="3 10">Adenosine kinase</fullName>
        <shortName evidence="10">AK</shortName>
        <ecNumber evidence="3 10">2.7.1.20</ecNumber>
    </recommendedName>
    <alternativeName>
        <fullName evidence="10">Adenosine 5'-phosphotransferase</fullName>
    </alternativeName>
</protein>
<feature type="active site" description="Proton acceptor" evidence="9">
    <location>
        <position position="324"/>
    </location>
</feature>
<keyword evidence="8 10" id="KW-0067">ATP-binding</keyword>